<dbReference type="Proteomes" id="UP000234681">
    <property type="component" value="Chromosome 2"/>
</dbReference>
<gene>
    <name evidence="1" type="ORF">rCG_44594</name>
</gene>
<proteinExistence type="predicted"/>
<dbReference type="EMBL" id="CH473955">
    <property type="protein sequence ID" value="EDM10294.1"/>
    <property type="molecule type" value="Genomic_DNA"/>
</dbReference>
<sequence>MSYIYNYITITTYRHKIYVNMLYNIYKMLNMLNM</sequence>
<reference evidence="2" key="3">
    <citation type="submission" date="2005-09" db="EMBL/GenBank/DDBJ databases">
        <authorList>
            <person name="Mural R.J."/>
            <person name="Li P.W."/>
            <person name="Adams M.D."/>
            <person name="Amanatides P.G."/>
            <person name="Baden-Tillson H."/>
            <person name="Barnstead M."/>
            <person name="Chin S.H."/>
            <person name="Dew I."/>
            <person name="Evans C.A."/>
            <person name="Ferriera S."/>
            <person name="Flanigan M."/>
            <person name="Fosler C."/>
            <person name="Glodek A."/>
            <person name="Gu Z."/>
            <person name="Holt R.A."/>
            <person name="Jennings D."/>
            <person name="Kraft C.L."/>
            <person name="Lu F."/>
            <person name="Nguyen T."/>
            <person name="Nusskern D.R."/>
            <person name="Pfannkoch C.M."/>
            <person name="Sitter C."/>
            <person name="Sutton G.G."/>
            <person name="Venter J.C."/>
            <person name="Wang Z."/>
            <person name="Woodage T."/>
            <person name="Zheng X.H."/>
            <person name="Zhong F."/>
        </authorList>
    </citation>
    <scope>NUCLEOTIDE SEQUENCE [LARGE SCALE GENOMIC DNA]</scope>
    <source>
        <strain>BN</strain>
        <strain evidence="2">Sprague-Dawley</strain>
    </source>
</reference>
<evidence type="ECO:0000313" key="1">
    <source>
        <dbReference type="EMBL" id="EDM10294.1"/>
    </source>
</evidence>
<dbReference type="EMBL" id="CH473955">
    <property type="protein sequence ID" value="EDM10295.1"/>
    <property type="molecule type" value="Genomic_DNA"/>
</dbReference>
<name>A6I5I6_RAT</name>
<evidence type="ECO:0000313" key="2">
    <source>
        <dbReference type="Proteomes" id="UP000234681"/>
    </source>
</evidence>
<protein>
    <submittedName>
        <fullName evidence="1">RCG44594, isoform CRA_a</fullName>
    </submittedName>
</protein>
<organism evidence="1 2">
    <name type="scientific">Rattus norvegicus</name>
    <name type="common">Rat</name>
    <dbReference type="NCBI Taxonomy" id="10116"/>
    <lineage>
        <taxon>Eukaryota</taxon>
        <taxon>Metazoa</taxon>
        <taxon>Chordata</taxon>
        <taxon>Craniata</taxon>
        <taxon>Vertebrata</taxon>
        <taxon>Euteleostomi</taxon>
        <taxon>Mammalia</taxon>
        <taxon>Eutheria</taxon>
        <taxon>Euarchontoglires</taxon>
        <taxon>Glires</taxon>
        <taxon>Rodentia</taxon>
        <taxon>Myomorpha</taxon>
        <taxon>Muroidea</taxon>
        <taxon>Muridae</taxon>
        <taxon>Murinae</taxon>
        <taxon>Rattus</taxon>
    </lineage>
</organism>
<reference evidence="1" key="2">
    <citation type="submission" date="2005-07" db="EMBL/GenBank/DDBJ databases">
        <authorList>
            <person name="Mural R.J."/>
            <person name="Li P.W."/>
            <person name="Adams M.D."/>
            <person name="Amanatides P.G."/>
            <person name="Baden-Tillson H."/>
            <person name="Barnstead M."/>
            <person name="Chin S.H."/>
            <person name="Dew I."/>
            <person name="Evans C.A."/>
            <person name="Ferriera S."/>
            <person name="Flanigan M."/>
            <person name="Fosler C."/>
            <person name="Glodek A."/>
            <person name="Gu Z."/>
            <person name="Holt R.A."/>
            <person name="Jennings D."/>
            <person name="Kraft C.L."/>
            <person name="Lu F."/>
            <person name="Nguyen T."/>
            <person name="Nusskern D.R."/>
            <person name="Pfannkoch C.M."/>
            <person name="Sitter C."/>
            <person name="Sutton G.G."/>
            <person name="Venter J.C."/>
            <person name="Wang Z."/>
            <person name="Woodage T."/>
            <person name="Zheng X.H."/>
            <person name="Zhong F."/>
        </authorList>
    </citation>
    <scope>NUCLEOTIDE SEQUENCE</scope>
    <source>
        <strain evidence="1">BN</strain>
    </source>
</reference>
<dbReference type="AlphaFoldDB" id="A6I5I6"/>
<reference evidence="1" key="1">
    <citation type="journal article" date="2005" name="Genome Res.">
        <title>Gene and alternative splicing annotation with AIR.</title>
        <authorList>
            <person name="Florea L."/>
            <person name="Di Francesco V."/>
            <person name="Miller J."/>
            <person name="Turner R."/>
            <person name="Yao A."/>
            <person name="Harris M."/>
            <person name="Walenz B."/>
            <person name="Mobarry C."/>
            <person name="Merkulov G.V."/>
            <person name="Charlab R."/>
            <person name="Dew I."/>
            <person name="Deng Z."/>
            <person name="Istrail S."/>
            <person name="Li P."/>
            <person name="Sutton G."/>
        </authorList>
    </citation>
    <scope>NUCLEOTIDE SEQUENCE</scope>
    <source>
        <strain evidence="1">BN</strain>
    </source>
</reference>
<accession>A6I5I6</accession>